<gene>
    <name evidence="10" type="ORF">D3P08_01480</name>
</gene>
<dbReference type="GO" id="GO:0006635">
    <property type="term" value="P:fatty acid beta-oxidation"/>
    <property type="evidence" value="ECO:0007669"/>
    <property type="project" value="TreeGrafter"/>
</dbReference>
<dbReference type="SUPFAM" id="SSF53901">
    <property type="entry name" value="Thiolase-like"/>
    <property type="match status" value="2"/>
</dbReference>
<evidence type="ECO:0000256" key="7">
    <source>
        <dbReference type="RuleBase" id="RU003557"/>
    </source>
</evidence>
<dbReference type="EC" id="2.3.1.16" evidence="5"/>
<dbReference type="PANTHER" id="PTHR43853">
    <property type="entry name" value="3-KETOACYL-COA THIOLASE, PEROXISOMAL"/>
    <property type="match status" value="1"/>
</dbReference>
<dbReference type="Proteomes" id="UP000266482">
    <property type="component" value="Unassembled WGS sequence"/>
</dbReference>
<dbReference type="InterPro" id="IPR020616">
    <property type="entry name" value="Thiolase_N"/>
</dbReference>
<dbReference type="InterPro" id="IPR002155">
    <property type="entry name" value="Thiolase"/>
</dbReference>
<dbReference type="GO" id="GO:0003988">
    <property type="term" value="F:acetyl-CoA C-acyltransferase activity"/>
    <property type="evidence" value="ECO:0007669"/>
    <property type="project" value="UniProtKB-EC"/>
</dbReference>
<dbReference type="InterPro" id="IPR020615">
    <property type="entry name" value="Thiolase_acyl_enz_int_AS"/>
</dbReference>
<keyword evidence="11" id="KW-1185">Reference proteome</keyword>
<feature type="active site" description="Proton acceptor" evidence="6">
    <location>
        <position position="358"/>
    </location>
</feature>
<dbReference type="AlphaFoldDB" id="A0A3A1VH66"/>
<feature type="domain" description="Thiolase N-terminal" evidence="8">
    <location>
        <begin position="15"/>
        <end position="271"/>
    </location>
</feature>
<dbReference type="PIRSF" id="PIRSF000429">
    <property type="entry name" value="Ac-CoA_Ac_transf"/>
    <property type="match status" value="1"/>
</dbReference>
<dbReference type="Gene3D" id="3.40.47.10">
    <property type="match status" value="2"/>
</dbReference>
<dbReference type="GO" id="GO:0010124">
    <property type="term" value="P:phenylacetate catabolic process"/>
    <property type="evidence" value="ECO:0007669"/>
    <property type="project" value="TreeGrafter"/>
</dbReference>
<feature type="active site" description="Acyl-thioester intermediate" evidence="6">
    <location>
        <position position="101"/>
    </location>
</feature>
<protein>
    <recommendedName>
        <fullName evidence="5">acetyl-CoA C-acyltransferase</fullName>
        <ecNumber evidence="5">2.3.1.16</ecNumber>
    </recommendedName>
</protein>
<evidence type="ECO:0000256" key="4">
    <source>
        <dbReference type="ARBA" id="ARBA00023315"/>
    </source>
</evidence>
<dbReference type="EMBL" id="QXQA01000001">
    <property type="protein sequence ID" value="RIX60268.1"/>
    <property type="molecule type" value="Genomic_DNA"/>
</dbReference>
<dbReference type="Pfam" id="PF02803">
    <property type="entry name" value="Thiolase_C"/>
    <property type="match status" value="1"/>
</dbReference>
<evidence type="ECO:0000259" key="9">
    <source>
        <dbReference type="Pfam" id="PF02803"/>
    </source>
</evidence>
<keyword evidence="3 7" id="KW-0808">Transferase</keyword>
<accession>A0A3A1VH66</accession>
<dbReference type="RefSeq" id="WP_119597643.1">
    <property type="nucleotide sequence ID" value="NZ_QXQA01000001.1"/>
</dbReference>
<dbReference type="NCBIfam" id="TIGR01930">
    <property type="entry name" value="AcCoA-C-Actrans"/>
    <property type="match status" value="1"/>
</dbReference>
<dbReference type="InterPro" id="IPR020610">
    <property type="entry name" value="Thiolase_AS"/>
</dbReference>
<sequence length="404" mass="42406">MSKQARFEENERDAVIVSAVRTAVGKASKGSLAETRAEDLGRAVLRGALERVPELSPHTIEDVIIGCAMPEGEQGLNIARIIALYAGLPVTTPAVTINRFCASGLQSIAYAAERIRLGEADVILAGGVESMSHVPMTGFRPSPHPGIVDAMPEVYMGMGHTAEEVARRYGVSREAQDAFAAASHQKAATAIAAGLFQEEIVPVHARRSGTDDNGRPWEKSFTFSIDEGVRPETTVHTLAPLKPSFAREGTVTAGNSSQMSDGAAAVIVTSRKRAKELGLKPLAAFRSFCVAGVAPEIMGIGPIEAIPKALRKTGLTVQDVDLFELNEAFAAQCVPIIRELQLDHERVNVNGGAIALGHPLGCTGTKLSVSLIHELGRRGGGIGVVTMCIGGGMGAAGVLEVYSG</sequence>
<comment type="caution">
    <text evidence="10">The sequence shown here is derived from an EMBL/GenBank/DDBJ whole genome shotgun (WGS) entry which is preliminary data.</text>
</comment>
<dbReference type="Pfam" id="PF00108">
    <property type="entry name" value="Thiolase_N"/>
    <property type="match status" value="1"/>
</dbReference>
<reference evidence="10 11" key="1">
    <citation type="submission" date="2018-09" db="EMBL/GenBank/DDBJ databases">
        <title>Paenibacillus aracenensis nov. sp. isolated from a cave in southern Spain.</title>
        <authorList>
            <person name="Jurado V."/>
            <person name="Gutierrez-Patricio S."/>
            <person name="Gonzalez-Pimentel J.L."/>
            <person name="Miller A.Z."/>
            <person name="Laiz L."/>
            <person name="Saiz-Jimenez C."/>
        </authorList>
    </citation>
    <scope>NUCLEOTIDE SEQUENCE [LARGE SCALE GENOMIC DNA]</scope>
    <source>
        <strain evidence="10 11">DSM 22867</strain>
    </source>
</reference>
<comment type="similarity">
    <text evidence="2 7">Belongs to the thiolase-like superfamily. Thiolase family.</text>
</comment>
<evidence type="ECO:0000256" key="3">
    <source>
        <dbReference type="ARBA" id="ARBA00022679"/>
    </source>
</evidence>
<dbReference type="PROSITE" id="PS00099">
    <property type="entry name" value="THIOLASE_3"/>
    <property type="match status" value="1"/>
</dbReference>
<comment type="pathway">
    <text evidence="1">Lipid metabolism.</text>
</comment>
<evidence type="ECO:0000256" key="6">
    <source>
        <dbReference type="PIRSR" id="PIRSR000429-1"/>
    </source>
</evidence>
<dbReference type="CDD" id="cd00751">
    <property type="entry name" value="thiolase"/>
    <property type="match status" value="1"/>
</dbReference>
<feature type="active site" description="Proton acceptor" evidence="6">
    <location>
        <position position="388"/>
    </location>
</feature>
<evidence type="ECO:0000256" key="5">
    <source>
        <dbReference type="ARBA" id="ARBA00024073"/>
    </source>
</evidence>
<dbReference type="InterPro" id="IPR020613">
    <property type="entry name" value="Thiolase_CS"/>
</dbReference>
<organism evidence="10 11">
    <name type="scientific">Paenibacillus nanensis</name>
    <dbReference type="NCBI Taxonomy" id="393251"/>
    <lineage>
        <taxon>Bacteria</taxon>
        <taxon>Bacillati</taxon>
        <taxon>Bacillota</taxon>
        <taxon>Bacilli</taxon>
        <taxon>Bacillales</taxon>
        <taxon>Paenibacillaceae</taxon>
        <taxon>Paenibacillus</taxon>
    </lineage>
</organism>
<dbReference type="FunFam" id="3.40.47.10:FF:000010">
    <property type="entry name" value="Acetyl-CoA acetyltransferase (Thiolase)"/>
    <property type="match status" value="1"/>
</dbReference>
<dbReference type="InterPro" id="IPR020617">
    <property type="entry name" value="Thiolase_C"/>
</dbReference>
<evidence type="ECO:0000256" key="1">
    <source>
        <dbReference type="ARBA" id="ARBA00005189"/>
    </source>
</evidence>
<keyword evidence="4 7" id="KW-0012">Acyltransferase</keyword>
<dbReference type="OrthoDB" id="9764892at2"/>
<dbReference type="InterPro" id="IPR050215">
    <property type="entry name" value="Thiolase-like_sf_Thiolase"/>
</dbReference>
<dbReference type="GO" id="GO:0005737">
    <property type="term" value="C:cytoplasm"/>
    <property type="evidence" value="ECO:0007669"/>
    <property type="project" value="UniProtKB-ARBA"/>
</dbReference>
<dbReference type="PROSITE" id="PS00737">
    <property type="entry name" value="THIOLASE_2"/>
    <property type="match status" value="1"/>
</dbReference>
<dbReference type="InterPro" id="IPR016039">
    <property type="entry name" value="Thiolase-like"/>
</dbReference>
<feature type="domain" description="Thiolase C-terminal" evidence="9">
    <location>
        <begin position="279"/>
        <end position="400"/>
    </location>
</feature>
<evidence type="ECO:0000313" key="11">
    <source>
        <dbReference type="Proteomes" id="UP000266482"/>
    </source>
</evidence>
<name>A0A3A1VH66_9BACL</name>
<dbReference type="PANTHER" id="PTHR43853:SF21">
    <property type="entry name" value="STEROID 3-KETOACYL-COA THIOLASE"/>
    <property type="match status" value="1"/>
</dbReference>
<proteinExistence type="inferred from homology"/>
<evidence type="ECO:0000313" key="10">
    <source>
        <dbReference type="EMBL" id="RIX60268.1"/>
    </source>
</evidence>
<evidence type="ECO:0000259" key="8">
    <source>
        <dbReference type="Pfam" id="PF00108"/>
    </source>
</evidence>
<dbReference type="PROSITE" id="PS00098">
    <property type="entry name" value="THIOLASE_1"/>
    <property type="match status" value="1"/>
</dbReference>
<evidence type="ECO:0000256" key="2">
    <source>
        <dbReference type="ARBA" id="ARBA00010982"/>
    </source>
</evidence>